<gene>
    <name evidence="2" type="ORF">A4U43_C04F26710</name>
</gene>
<evidence type="ECO:0000256" key="1">
    <source>
        <dbReference type="SAM" id="Phobius"/>
    </source>
</evidence>
<sequence length="98" mass="11288">MEVAMIRANVEEDKEATKARFLVGLNQEIQNAVELQYYVELDDKYRKELSDFLETPLGRGFAIKRDIVLRVLVLWCHLFCFSLSLVVVFASMVNDCGL</sequence>
<evidence type="ECO:0000313" key="3">
    <source>
        <dbReference type="Proteomes" id="UP000243459"/>
    </source>
</evidence>
<dbReference type="AlphaFoldDB" id="A0A5P1F3W7"/>
<proteinExistence type="predicted"/>
<evidence type="ECO:0000313" key="2">
    <source>
        <dbReference type="EMBL" id="ONK73058.1"/>
    </source>
</evidence>
<reference evidence="3" key="1">
    <citation type="journal article" date="2017" name="Nat. Commun.">
        <title>The asparagus genome sheds light on the origin and evolution of a young Y chromosome.</title>
        <authorList>
            <person name="Harkess A."/>
            <person name="Zhou J."/>
            <person name="Xu C."/>
            <person name="Bowers J.E."/>
            <person name="Van der Hulst R."/>
            <person name="Ayyampalayam S."/>
            <person name="Mercati F."/>
            <person name="Riccardi P."/>
            <person name="McKain M.R."/>
            <person name="Kakrana A."/>
            <person name="Tang H."/>
            <person name="Ray J."/>
            <person name="Groenendijk J."/>
            <person name="Arikit S."/>
            <person name="Mathioni S.M."/>
            <person name="Nakano M."/>
            <person name="Shan H."/>
            <person name="Telgmann-Rauber A."/>
            <person name="Kanno A."/>
            <person name="Yue Z."/>
            <person name="Chen H."/>
            <person name="Li W."/>
            <person name="Chen Y."/>
            <person name="Xu X."/>
            <person name="Zhang Y."/>
            <person name="Luo S."/>
            <person name="Chen H."/>
            <person name="Gao J."/>
            <person name="Mao Z."/>
            <person name="Pires J.C."/>
            <person name="Luo M."/>
            <person name="Kudrna D."/>
            <person name="Wing R.A."/>
            <person name="Meyers B.C."/>
            <person name="Yi K."/>
            <person name="Kong H."/>
            <person name="Lavrijsen P."/>
            <person name="Sunseri F."/>
            <person name="Falavigna A."/>
            <person name="Ye Y."/>
            <person name="Leebens-Mack J.H."/>
            <person name="Chen G."/>
        </authorList>
    </citation>
    <scope>NUCLEOTIDE SEQUENCE [LARGE SCALE GENOMIC DNA]</scope>
    <source>
        <strain evidence="3">cv. DH0086</strain>
    </source>
</reference>
<dbReference type="EMBL" id="CM007384">
    <property type="protein sequence ID" value="ONK73058.1"/>
    <property type="molecule type" value="Genomic_DNA"/>
</dbReference>
<dbReference type="Proteomes" id="UP000243459">
    <property type="component" value="Chromosome 4"/>
</dbReference>
<keyword evidence="1" id="KW-0812">Transmembrane</keyword>
<protein>
    <submittedName>
        <fullName evidence="2">Uncharacterized protein</fullName>
    </submittedName>
</protein>
<keyword evidence="1" id="KW-1133">Transmembrane helix</keyword>
<accession>A0A5P1F3W7</accession>
<keyword evidence="1" id="KW-0472">Membrane</keyword>
<name>A0A5P1F3W7_ASPOF</name>
<dbReference type="Gramene" id="ONK73058">
    <property type="protein sequence ID" value="ONK73058"/>
    <property type="gene ID" value="A4U43_C04F26710"/>
</dbReference>
<feature type="transmembrane region" description="Helical" evidence="1">
    <location>
        <begin position="67"/>
        <end position="93"/>
    </location>
</feature>
<keyword evidence="3" id="KW-1185">Reference proteome</keyword>
<organism evidence="2 3">
    <name type="scientific">Asparagus officinalis</name>
    <name type="common">Garden asparagus</name>
    <dbReference type="NCBI Taxonomy" id="4686"/>
    <lineage>
        <taxon>Eukaryota</taxon>
        <taxon>Viridiplantae</taxon>
        <taxon>Streptophyta</taxon>
        <taxon>Embryophyta</taxon>
        <taxon>Tracheophyta</taxon>
        <taxon>Spermatophyta</taxon>
        <taxon>Magnoliopsida</taxon>
        <taxon>Liliopsida</taxon>
        <taxon>Asparagales</taxon>
        <taxon>Asparagaceae</taxon>
        <taxon>Asparagoideae</taxon>
        <taxon>Asparagus</taxon>
    </lineage>
</organism>